<feature type="chain" id="PRO_5042051650" description="Vacuolar protein sorting-associated protein 8 central domain-containing protein" evidence="2">
    <location>
        <begin position="22"/>
        <end position="1658"/>
    </location>
</feature>
<dbReference type="SUPFAM" id="SSF50978">
    <property type="entry name" value="WD40 repeat-like"/>
    <property type="match status" value="1"/>
</dbReference>
<dbReference type="InterPro" id="IPR059070">
    <property type="entry name" value="TPR_VPS8_2"/>
</dbReference>
<protein>
    <recommendedName>
        <fullName evidence="7">Vacuolar protein sorting-associated protein 8 central domain-containing protein</fullName>
    </recommendedName>
</protein>
<dbReference type="InterPro" id="IPR025941">
    <property type="entry name" value="Vps8_central_dom"/>
</dbReference>
<dbReference type="InterPro" id="IPR036322">
    <property type="entry name" value="WD40_repeat_dom_sf"/>
</dbReference>
<keyword evidence="2" id="KW-0732">Signal</keyword>
<feature type="compositionally biased region" description="Low complexity" evidence="1">
    <location>
        <begin position="34"/>
        <end position="43"/>
    </location>
</feature>
<dbReference type="InterPro" id="IPR013083">
    <property type="entry name" value="Znf_RING/FYVE/PHD"/>
</dbReference>
<dbReference type="GO" id="GO:0006623">
    <property type="term" value="P:protein targeting to vacuole"/>
    <property type="evidence" value="ECO:0007669"/>
    <property type="project" value="InterPro"/>
</dbReference>
<accession>A0AAE0DNW4</accession>
<dbReference type="Pfam" id="PF23410">
    <property type="entry name" value="Beta-prop_VPS8"/>
    <property type="match status" value="1"/>
</dbReference>
<dbReference type="Pfam" id="PF23413">
    <property type="entry name" value="zf_RING_Vps8_fungal"/>
    <property type="match status" value="1"/>
</dbReference>
<proteinExistence type="predicted"/>
<sequence length="1658" mass="181680">MHLKSTILAVISGAAISAALAMDVHIATEEHRQPGPAVAQQPVPIRPAGGLLSAPASDDARHEGAAAPMSAAKDEAENGPLDVDSEEGDTGEKPLVEDESDQVQEDDIPTPKLGQPNGIEEEDDSIATSLEGFRGNGGQTQDFGSEDSASIQATRPDPGRPSSADGSISIPDDTPSVQGSLASSPLRGVRRLSYGQSPTPSLRPFDRRFQARISPSPFNSPRASSPAFLNAHSRQSSATHTLPDVGDTETPQAPWEVVRWTKLRKMTGQAFSEVGKRNFGRPTCIAIAASIALGTSKGIILVFDYNQNLKSIIGPGTKAVESGSVTSISISADHSTIAGGHASGSIFTWEVARPAKPFLHMPPVDRSKNPNTDGHILDTAILHIGFLGMRHTALASADDKGMAFSHLASRGMGMIARSVKTTRILGRYPDKTSSAVRQKKPSSVLSFSPLPLGNAEHGADSMGLVAMLTPYLLVLVSTTPIAQTQYKAPRPKEVAAHGAMTAALAWFPSVKLKTTNVVTSEASSRIKLVYCWSNILTVLEVAEFEPSATGGKEEPPGLQFRPRSRWKAEEAIVGVQWLGRSVLAILTITQQLIILEDPSMVLTDSSDLIQKHIYHADLFSPQLNQLVDQLEDEEVAAMHGVVADAFYMSFRAYKGRLFLLGYNEITFGTLSNWADRLLALMEEGSYIGAIQLATSYHSGEANKVAVGLPEDDDLRHKMVEEKLTEMMSASLKYAFGQNKEATGIRIDRQQLGELASACITACISMEDTDFLFEDVYTWYSDGGVEDVFLEKVEPYIDDDEITIIPPTVIKDLVGHYTSRGLNTRLEEMICHLDSQTMDIDQITTLCKKNSLYDALLYVWNQALSDNTTILRDLLGLAERQYNSQSDVDPSASSTELASASKVFPYLSYILTGRIYPTGKDMSGDSATLAKAEIYHFFFSGNSREVQESPRSPKPGSNASFPNLRRILDFDAPSFLSMLNEAFEDSFLNGPKDRMVDETPGQLTDAQKFGLSVNRQWVVSILLEVMTPPTYESDDTIYLDMFIARNLPKFPQFILLPGHVLHRVLVGLCQYPSDDVADDCQLSVEYLLSIYQPPDLTSLIPLISKARFYRVLKSIYKADKQYAELLKTCFEDYNNPDGLFQCISDCLRPGTGLSEKQISEVRDVIVDHAYDLVATDVIKAASTIDDFVPDLHSIMLDTLGEDHAAQYKYLQMVLEPPTPKTERDLPVLPHREFVEHYVRLLCDYNRLHVSEYIDHLKTGDLRLEEVLPSLESSGVIDAAVVLLAREGKVREGIDRLTQHLNTLESALLGLLDAANDSPDAANTTETGKDLISSVQKFARVGVWLCQRQTKAVQQTKPSLSRAKSAKTLNDALSKDEQLWLDLIDAVVTVTKNVTEVLERHERQADTRNDDSPPRTSGPAQPDPSKMIIDLRTIVQETFTALLATTSAPYSKNAPRTNVSFLRILRAFLNRASLSSPSLSNLRAVLGAIFSAYSYEESLLSLANQLLDKDLFVLVTEADTLRRRGWRPLGQVCEVCGKRVWGPGAGGYIWDAWQQGNEERETRSQDHSGNTASRSSSRDGHGKGKAVTRRDEDSAITESKGGSGRETTPESDKGAIVIFSCRHMFHRACLEKMQDREITAGDEGQTTGTSAPDLVCPLCT</sequence>
<dbReference type="EMBL" id="JASNWA010000004">
    <property type="protein sequence ID" value="KAK3177176.1"/>
    <property type="molecule type" value="Genomic_DNA"/>
</dbReference>
<comment type="caution">
    <text evidence="5">The sequence shown here is derived from an EMBL/GenBank/DDBJ whole genome shotgun (WGS) entry which is preliminary data.</text>
</comment>
<dbReference type="Gene3D" id="3.30.40.10">
    <property type="entry name" value="Zinc/RING finger domain, C3HC4 (zinc finger)"/>
    <property type="match status" value="1"/>
</dbReference>
<evidence type="ECO:0000256" key="1">
    <source>
        <dbReference type="SAM" id="MobiDB-lite"/>
    </source>
</evidence>
<feature type="region of interest" description="Disordered" evidence="1">
    <location>
        <begin position="1555"/>
        <end position="1609"/>
    </location>
</feature>
<dbReference type="Proteomes" id="UP001276659">
    <property type="component" value="Unassembled WGS sequence"/>
</dbReference>
<dbReference type="InterPro" id="IPR045111">
    <property type="entry name" value="Vps41/Vps8"/>
</dbReference>
<organism evidence="5 6">
    <name type="scientific">Lepraria neglecta</name>
    <dbReference type="NCBI Taxonomy" id="209136"/>
    <lineage>
        <taxon>Eukaryota</taxon>
        <taxon>Fungi</taxon>
        <taxon>Dikarya</taxon>
        <taxon>Ascomycota</taxon>
        <taxon>Pezizomycotina</taxon>
        <taxon>Lecanoromycetes</taxon>
        <taxon>OSLEUM clade</taxon>
        <taxon>Lecanoromycetidae</taxon>
        <taxon>Lecanorales</taxon>
        <taxon>Lecanorineae</taxon>
        <taxon>Stereocaulaceae</taxon>
        <taxon>Lepraria</taxon>
    </lineage>
</organism>
<gene>
    <name evidence="5" type="ORF">OEA41_008505</name>
</gene>
<dbReference type="GO" id="GO:0034058">
    <property type="term" value="P:endosomal vesicle fusion"/>
    <property type="evidence" value="ECO:0007669"/>
    <property type="project" value="TreeGrafter"/>
</dbReference>
<evidence type="ECO:0000259" key="3">
    <source>
        <dbReference type="Pfam" id="PF12816"/>
    </source>
</evidence>
<feature type="domain" description="VPS8-like TPR-like repeats" evidence="4">
    <location>
        <begin position="1323"/>
        <end position="1520"/>
    </location>
</feature>
<evidence type="ECO:0000256" key="2">
    <source>
        <dbReference type="SAM" id="SignalP"/>
    </source>
</evidence>
<dbReference type="GO" id="GO:0005770">
    <property type="term" value="C:late endosome"/>
    <property type="evidence" value="ECO:0007669"/>
    <property type="project" value="TreeGrafter"/>
</dbReference>
<dbReference type="GO" id="GO:0030897">
    <property type="term" value="C:HOPS complex"/>
    <property type="evidence" value="ECO:0007669"/>
    <property type="project" value="TreeGrafter"/>
</dbReference>
<feature type="compositionally biased region" description="Acidic residues" evidence="1">
    <location>
        <begin position="97"/>
        <end position="108"/>
    </location>
</feature>
<dbReference type="Pfam" id="PF25066">
    <property type="entry name" value="TPR_VPS8_2"/>
    <property type="match status" value="1"/>
</dbReference>
<evidence type="ECO:0008006" key="7">
    <source>
        <dbReference type="Google" id="ProtNLM"/>
    </source>
</evidence>
<keyword evidence="6" id="KW-1185">Reference proteome</keyword>
<dbReference type="PANTHER" id="PTHR12616:SF8">
    <property type="entry name" value="VACUOLAR PROTEIN SORTING-ASSOCIATED PROTEIN 8 HOMOLOG"/>
    <property type="match status" value="1"/>
</dbReference>
<evidence type="ECO:0000313" key="5">
    <source>
        <dbReference type="EMBL" id="KAK3177176.1"/>
    </source>
</evidence>
<feature type="compositionally biased region" description="Basic and acidic residues" evidence="1">
    <location>
        <begin position="1555"/>
        <end position="1564"/>
    </location>
</feature>
<feature type="region of interest" description="Disordered" evidence="1">
    <location>
        <begin position="1397"/>
        <end position="1423"/>
    </location>
</feature>
<feature type="signal peptide" evidence="2">
    <location>
        <begin position="1"/>
        <end position="21"/>
    </location>
</feature>
<feature type="compositionally biased region" description="Basic and acidic residues" evidence="1">
    <location>
        <begin position="1397"/>
        <end position="1411"/>
    </location>
</feature>
<evidence type="ECO:0000259" key="4">
    <source>
        <dbReference type="Pfam" id="PF25066"/>
    </source>
</evidence>
<dbReference type="PANTHER" id="PTHR12616">
    <property type="entry name" value="VACUOLAR PROTEIN SORTING VPS41"/>
    <property type="match status" value="1"/>
</dbReference>
<feature type="compositionally biased region" description="Polar residues" evidence="1">
    <location>
        <begin position="139"/>
        <end position="153"/>
    </location>
</feature>
<feature type="domain" description="Vacuolar protein sorting-associated protein 8 central" evidence="3">
    <location>
        <begin position="787"/>
        <end position="982"/>
    </location>
</feature>
<reference evidence="5" key="1">
    <citation type="submission" date="2022-11" db="EMBL/GenBank/DDBJ databases">
        <title>Chromosomal genome sequence assembly and mating type (MAT) locus characterization of the leprose asexual lichenized fungus Lepraria neglecta (Nyl.) Erichsen.</title>
        <authorList>
            <person name="Allen J.L."/>
            <person name="Pfeffer B."/>
        </authorList>
    </citation>
    <scope>NUCLEOTIDE SEQUENCE</scope>
    <source>
        <strain evidence="5">Allen 5258</strain>
    </source>
</reference>
<feature type="compositionally biased region" description="Basic and acidic residues" evidence="1">
    <location>
        <begin position="1574"/>
        <end position="1591"/>
    </location>
</feature>
<dbReference type="Pfam" id="PF12816">
    <property type="entry name" value="TPR_Vps8"/>
    <property type="match status" value="1"/>
</dbReference>
<feature type="region of interest" description="Disordered" evidence="1">
    <location>
        <begin position="31"/>
        <end position="250"/>
    </location>
</feature>
<name>A0AAE0DNW4_9LECA</name>
<evidence type="ECO:0000313" key="6">
    <source>
        <dbReference type="Proteomes" id="UP001276659"/>
    </source>
</evidence>